<evidence type="ECO:0000313" key="1">
    <source>
        <dbReference type="EMBL" id="AKM50707.1"/>
    </source>
</evidence>
<dbReference type="SUPFAM" id="SSF46785">
    <property type="entry name" value="Winged helix' DNA-binding domain"/>
    <property type="match status" value="1"/>
</dbReference>
<dbReference type="RefSeq" id="WP_021350213.1">
    <property type="nucleotide sequence ID" value="NZ_CP011536.1"/>
</dbReference>
<evidence type="ECO:0000313" key="2">
    <source>
        <dbReference type="Proteomes" id="UP000016629"/>
    </source>
</evidence>
<organism evidence="1 2">
    <name type="scientific">Limosilactobacillus fermentum 3872</name>
    <dbReference type="NCBI Taxonomy" id="1381124"/>
    <lineage>
        <taxon>Bacteria</taxon>
        <taxon>Bacillati</taxon>
        <taxon>Bacillota</taxon>
        <taxon>Bacilli</taxon>
        <taxon>Lactobacillales</taxon>
        <taxon>Lactobacillaceae</taxon>
        <taxon>Limosilactobacillus</taxon>
    </lineage>
</organism>
<reference evidence="1 2" key="1">
    <citation type="journal article" date="2013" name="Genome Announc.">
        <title>Draft Genome Sequence of Lactobacillus fermentum Strain 3872.</title>
        <authorList>
            <person name="Karlyshev A.V."/>
            <person name="Raju K."/>
            <person name="Abramov V.M."/>
        </authorList>
    </citation>
    <scope>NUCLEOTIDE SEQUENCE [LARGE SCALE GENOMIC DNA]</scope>
    <source>
        <strain evidence="1 2">3872</strain>
    </source>
</reference>
<dbReference type="EMBL" id="CP011536">
    <property type="protein sequence ID" value="AKM50707.1"/>
    <property type="molecule type" value="Genomic_DNA"/>
</dbReference>
<protein>
    <submittedName>
        <fullName evidence="1">Head protein</fullName>
    </submittedName>
</protein>
<dbReference type="Pfam" id="PF09639">
    <property type="entry name" value="YjcQ"/>
    <property type="match status" value="1"/>
</dbReference>
<dbReference type="InterPro" id="IPR018597">
    <property type="entry name" value="Phage_Tuc2009_YjcQ"/>
</dbReference>
<dbReference type="Gene3D" id="1.10.10.10">
    <property type="entry name" value="Winged helix-like DNA-binding domain superfamily/Winged helix DNA-binding domain"/>
    <property type="match status" value="1"/>
</dbReference>
<dbReference type="Proteomes" id="UP000016629">
    <property type="component" value="Chromosome"/>
</dbReference>
<accession>A0A806T245</accession>
<name>A0A806T245_LIMFE</name>
<dbReference type="InterPro" id="IPR036388">
    <property type="entry name" value="WH-like_DNA-bd_sf"/>
</dbReference>
<sequence>MGSNDFFTVAYKILSYLKYCYEHGEQPDPGVINERTLLISKAQYVETLRMLSDHNYIEGVTFTHTKEGVLYSFQDARITIEGLEYLAENSMMQKAFRIFKSFKEWL</sequence>
<dbReference type="InterPro" id="IPR036390">
    <property type="entry name" value="WH_DNA-bd_sf"/>
</dbReference>
<gene>
    <name evidence="1" type="ORF">N573_002650</name>
</gene>
<dbReference type="AlphaFoldDB" id="A0A806T245"/>
<proteinExistence type="predicted"/>
<reference evidence="1 2" key="2">
    <citation type="journal article" name="FEMS Microbiol. Lett.">
        <title>Lactobacillus fermentum 3872 genome sequencing reveals plasmid and chromosomal genes potentially involved in a probiotic activity.</title>
        <authorList>
            <person name="Lehri B."/>
            <person name="Seddon A.M."/>
            <person name="Karlyshev A.V."/>
        </authorList>
    </citation>
    <scope>NUCLEOTIDE SEQUENCE [LARGE SCALE GENOMIC DNA]</scope>
    <source>
        <strain evidence="1 2">3872</strain>
    </source>
</reference>